<dbReference type="Pfam" id="PF01370">
    <property type="entry name" value="Epimerase"/>
    <property type="match status" value="1"/>
</dbReference>
<dbReference type="Proteomes" id="UP000071065">
    <property type="component" value="Chromosome"/>
</dbReference>
<dbReference type="InterPro" id="IPR011051">
    <property type="entry name" value="RmlC_Cupin_sf"/>
</dbReference>
<accession>A0A142BCD5</accession>
<dbReference type="Gene3D" id="2.60.120.10">
    <property type="entry name" value="Jelly Rolls"/>
    <property type="match status" value="1"/>
</dbReference>
<dbReference type="STRING" id="570277.EZMO1_2312"/>
<reference evidence="3 4" key="1">
    <citation type="journal article" date="2016" name="Front. Microbiol.">
        <title>Genomic Insight into the Host-Endosymbiont Relationship of Endozoicomonas montiporae CL-33(T) with its Coral Host.</title>
        <authorList>
            <person name="Ding J.-Y."/>
            <person name="Shiu J.-H."/>
            <person name="Chen W.-M."/>
            <person name="Chiang Y.-R."/>
            <person name="Tang S.-L."/>
        </authorList>
    </citation>
    <scope>NUCLEOTIDE SEQUENCE [LARGE SCALE GENOMIC DNA]</scope>
    <source>
        <strain evidence="3 4">CL-33</strain>
    </source>
</reference>
<organism evidence="3 4">
    <name type="scientific">Endozoicomonas montiporae CL-33</name>
    <dbReference type="NCBI Taxonomy" id="570277"/>
    <lineage>
        <taxon>Bacteria</taxon>
        <taxon>Pseudomonadati</taxon>
        <taxon>Pseudomonadota</taxon>
        <taxon>Gammaproteobacteria</taxon>
        <taxon>Oceanospirillales</taxon>
        <taxon>Endozoicomonadaceae</taxon>
        <taxon>Endozoicomonas</taxon>
    </lineage>
</organism>
<gene>
    <name evidence="3" type="ORF">EZMO1_2312</name>
</gene>
<evidence type="ECO:0000313" key="4">
    <source>
        <dbReference type="Proteomes" id="UP000071065"/>
    </source>
</evidence>
<dbReference type="InterPro" id="IPR001509">
    <property type="entry name" value="Epimerase_deHydtase"/>
</dbReference>
<dbReference type="CDD" id="cd07007">
    <property type="entry name" value="cupin_CapF-like_C"/>
    <property type="match status" value="1"/>
</dbReference>
<evidence type="ECO:0000313" key="3">
    <source>
        <dbReference type="EMBL" id="AMO56411.1"/>
    </source>
</evidence>
<dbReference type="KEGG" id="emp:EZMO1_2312"/>
<dbReference type="RefSeq" id="WP_236631946.1">
    <property type="nucleotide sequence ID" value="NZ_CP013251.1"/>
</dbReference>
<dbReference type="PANTHER" id="PTHR43245">
    <property type="entry name" value="BIFUNCTIONAL POLYMYXIN RESISTANCE PROTEIN ARNA"/>
    <property type="match status" value="1"/>
</dbReference>
<feature type="domain" description="NAD-dependent epimerase/dehydratase" evidence="1">
    <location>
        <begin position="9"/>
        <end position="192"/>
    </location>
</feature>
<feature type="domain" description="Capsular polysaccharide assembling protein CapF C-terminal" evidence="2">
    <location>
        <begin position="260"/>
        <end position="369"/>
    </location>
</feature>
<evidence type="ECO:0000259" key="2">
    <source>
        <dbReference type="Pfam" id="PF14667"/>
    </source>
</evidence>
<dbReference type="InterPro" id="IPR050177">
    <property type="entry name" value="Lipid_A_modif_metabolic_enz"/>
</dbReference>
<dbReference type="InterPro" id="IPR029303">
    <property type="entry name" value="CapF_C"/>
</dbReference>
<dbReference type="PATRIC" id="fig|570277.3.peg.2485"/>
<dbReference type="InterPro" id="IPR036291">
    <property type="entry name" value="NAD(P)-bd_dom_sf"/>
</dbReference>
<dbReference type="AlphaFoldDB" id="A0A142BCD5"/>
<dbReference type="EMBL" id="CP013251">
    <property type="protein sequence ID" value="AMO56411.1"/>
    <property type="molecule type" value="Genomic_DNA"/>
</dbReference>
<evidence type="ECO:0000259" key="1">
    <source>
        <dbReference type="Pfam" id="PF01370"/>
    </source>
</evidence>
<dbReference type="Pfam" id="PF14667">
    <property type="entry name" value="Polysacc_synt_C"/>
    <property type="match status" value="1"/>
</dbReference>
<name>A0A142BCD5_9GAMM</name>
<dbReference type="Gene3D" id="3.40.50.720">
    <property type="entry name" value="NAD(P)-binding Rossmann-like Domain"/>
    <property type="match status" value="1"/>
</dbReference>
<dbReference type="SUPFAM" id="SSF51735">
    <property type="entry name" value="NAD(P)-binding Rossmann-fold domains"/>
    <property type="match status" value="1"/>
</dbReference>
<dbReference type="SUPFAM" id="SSF51182">
    <property type="entry name" value="RmlC-like cupins"/>
    <property type="match status" value="1"/>
</dbReference>
<sequence>MSWMGKMNIVVTGAEGFIGSNLCAQLCEQGYKNIIKVDKNTSHNDLIGFLREADFIYHLAGVNRPKNEDEFREGNIELTDFLLQELISNKRKVPVMLSSSIQAEQNNAYGLSKAEAERKLQSYGDQTGSPYHIYRLPNVFGKWCKPNYNSFIATFCHNIVNDIEINIHNPSAPVNLVYIDDVCAELISLLTDNIESGYQKVKTEYKSTVGEVAEQLQAFKNSRQSLLSEKVGTGLTRALYSTYLSYLRPDQFSYQLPSYVDERGAFCEMLKTKESGQFSFFTAHPGVTRGGHYHHSKNEKFLVIKGKALFKFEQIITNERYELAVTGDEFQVIETVPGWSHDITNVGDEDLVVMLWANEIFDRESPDTFARPL</sequence>
<protein>
    <submittedName>
        <fullName evidence="3">Uncharacterized protein</fullName>
    </submittedName>
</protein>
<dbReference type="InterPro" id="IPR014710">
    <property type="entry name" value="RmlC-like_jellyroll"/>
</dbReference>
<dbReference type="NCBIfam" id="NF047837">
    <property type="entry name" value="UDPAcbARedWbcJ"/>
    <property type="match status" value="1"/>
</dbReference>
<dbReference type="PANTHER" id="PTHR43245:SF55">
    <property type="entry name" value="NAD(P)-BINDING DOMAIN-CONTAINING PROTEIN"/>
    <property type="match status" value="1"/>
</dbReference>
<proteinExistence type="predicted"/>